<dbReference type="RefSeq" id="WP_390899654.1">
    <property type="nucleotide sequence ID" value="NZ_CP024767.1"/>
</dbReference>
<sequence length="345" mass="39635">MRSRNLIRHMTKPLDDETLSSWLSRNATNPYVGNVHSDFLDSCRTMAKACLEGDLDRLCEHQGFLSWFAERDQEVITITFKLPDNLIEVGGSLNYCPQCLADDVSSMRAPAWRKAWRVRGNCFCTVHDELVLLQRLSVSGRSQFNRAWLAFSQHAFTGKFIFGNHFIQRLISLPDTDTKEQRLCRIVLKVMRWIESAPDYPTYGRPSKQCLIFVLGFFLYRPFARCKGGIGQWFFNSVRSSTLLSSQPFRPPSVRELNEGIKDSTPRNIALSYLFLGCAFNLLSEDDIELINHALYFSNAPFPRQPCELRALACCFQPTRIFQFKQSASRNLYAGDIAHLDWLFG</sequence>
<dbReference type="EMBL" id="CP024767">
    <property type="protein sequence ID" value="QAY86218.1"/>
    <property type="molecule type" value="Genomic_DNA"/>
</dbReference>
<evidence type="ECO:0008006" key="3">
    <source>
        <dbReference type="Google" id="ProtNLM"/>
    </source>
</evidence>
<accession>A0A4P6G6A6</accession>
<proteinExistence type="predicted"/>
<name>A0A4P6G6A6_9PSED</name>
<dbReference type="Proteomes" id="UP000291121">
    <property type="component" value="Chromosome"/>
</dbReference>
<protein>
    <recommendedName>
        <fullName evidence="3">TniQ protein</fullName>
    </recommendedName>
</protein>
<evidence type="ECO:0000313" key="2">
    <source>
        <dbReference type="Proteomes" id="UP000291121"/>
    </source>
</evidence>
<organism evidence="1 2">
    <name type="scientific">Pseudomonas arsenicoxydans</name>
    <dbReference type="NCBI Taxonomy" id="702115"/>
    <lineage>
        <taxon>Bacteria</taxon>
        <taxon>Pseudomonadati</taxon>
        <taxon>Pseudomonadota</taxon>
        <taxon>Gammaproteobacteria</taxon>
        <taxon>Pseudomonadales</taxon>
        <taxon>Pseudomonadaceae</taxon>
        <taxon>Pseudomonas</taxon>
    </lineage>
</organism>
<evidence type="ECO:0000313" key="1">
    <source>
        <dbReference type="EMBL" id="QAY86218.1"/>
    </source>
</evidence>
<reference evidence="1 2" key="1">
    <citation type="submission" date="2017-11" db="EMBL/GenBank/DDBJ databases">
        <title>Genome sequence of Pseudomonas arsenicoxydans ACM1.</title>
        <authorList>
            <person name="Nascimento F.X."/>
        </authorList>
    </citation>
    <scope>NUCLEOTIDE SEQUENCE [LARGE SCALE GENOMIC DNA]</scope>
    <source>
        <strain evidence="1 2">ACM1</strain>
    </source>
</reference>
<gene>
    <name evidence="1" type="ORF">CUN61_20640</name>
</gene>
<dbReference type="AlphaFoldDB" id="A0A4P6G6A6"/>
<keyword evidence="2" id="KW-1185">Reference proteome</keyword>